<dbReference type="EMBL" id="VKHP01000257">
    <property type="protein sequence ID" value="NEV01603.1"/>
    <property type="molecule type" value="Genomic_DNA"/>
</dbReference>
<dbReference type="PANTHER" id="PTHR42700">
    <property type="entry name" value="SULFATE ADENYLYLTRANSFERASE"/>
    <property type="match status" value="1"/>
</dbReference>
<evidence type="ECO:0000259" key="2">
    <source>
        <dbReference type="Pfam" id="PF01583"/>
    </source>
</evidence>
<reference evidence="3 4" key="1">
    <citation type="journal article" date="2020" name="Arch. Microbiol.">
        <title>Bradyrhizobium uaiense sp. nov., a new highly efficient cowpea symbiont.</title>
        <authorList>
            <person name="Cabral Michel D."/>
            <person name="Azarias Guimaraes A."/>
            <person name="Martins da Costa E."/>
            <person name="Soares de Carvalho T."/>
            <person name="Balsanelli E."/>
            <person name="Willems A."/>
            <person name="Maltempi de Souza E."/>
            <person name="de Souza Moreira F.M."/>
        </authorList>
    </citation>
    <scope>NUCLEOTIDE SEQUENCE [LARGE SCALE GENOMIC DNA]</scope>
    <source>
        <strain evidence="3 4">UFLA 03-164</strain>
    </source>
</reference>
<dbReference type="InterPro" id="IPR014729">
    <property type="entry name" value="Rossmann-like_a/b/a_fold"/>
</dbReference>
<dbReference type="GO" id="GO:0019379">
    <property type="term" value="P:sulfate assimilation, phosphoadenylyl sulfate reduction by phosphoadenylyl-sulfate reductase (thioredoxin)"/>
    <property type="evidence" value="ECO:0007669"/>
    <property type="project" value="TreeGrafter"/>
</dbReference>
<dbReference type="GO" id="GO:0010134">
    <property type="term" value="P:sulfate assimilation via adenylyl sulfate reduction"/>
    <property type="evidence" value="ECO:0007669"/>
    <property type="project" value="TreeGrafter"/>
</dbReference>
<accession>A0A6P1BVG4</accession>
<dbReference type="SUPFAM" id="SSF52374">
    <property type="entry name" value="Nucleotidylyl transferase"/>
    <property type="match status" value="1"/>
</dbReference>
<sequence length="273" mass="30374">MRVTAPRKILIMGLPGAGKTTLANALAPRLNAVVFNADEVRSNVNKDLGFDEADRIEHATRMGWLCDQVVRTGGFAIADFICPIPAARAAFLKGGPAFVVWLDRIQISRFSDTNRLFVMPEQFDVRVDAEGSPQYWAEQICRLVRPVFNSQKPTALFVGRYQPFHDGHKALIVEGIRRVGQACIAVRDTTGVDASNPFDFEYVRSRIEHGLRAYEGLYVIVRVPNITSVMYGRDVRYTIERLDLDQSVHQISATNIRAAEVRTLAIGPAATAE</sequence>
<evidence type="ECO:0000313" key="3">
    <source>
        <dbReference type="EMBL" id="NEV01603.1"/>
    </source>
</evidence>
<comment type="caution">
    <text evidence="3">The sequence shown here is derived from an EMBL/GenBank/DDBJ whole genome shotgun (WGS) entry which is preliminary data.</text>
</comment>
<dbReference type="RefSeq" id="WP_163161086.1">
    <property type="nucleotide sequence ID" value="NZ_VKHP01000257.1"/>
</dbReference>
<keyword evidence="3" id="KW-0418">Kinase</keyword>
<evidence type="ECO:0000313" key="4">
    <source>
        <dbReference type="Proteomes" id="UP000468531"/>
    </source>
</evidence>
<dbReference type="InterPro" id="IPR050512">
    <property type="entry name" value="Sulf_AdTrans/APS_kinase"/>
</dbReference>
<dbReference type="PANTHER" id="PTHR42700:SF1">
    <property type="entry name" value="SULFATE ADENYLYLTRANSFERASE"/>
    <property type="match status" value="1"/>
</dbReference>
<dbReference type="AlphaFoldDB" id="A0A6P1BVG4"/>
<dbReference type="EC" id="2.7.1.25" evidence="3"/>
<dbReference type="GO" id="GO:0004781">
    <property type="term" value="F:sulfate adenylyltransferase (ATP) activity"/>
    <property type="evidence" value="ECO:0007669"/>
    <property type="project" value="TreeGrafter"/>
</dbReference>
<dbReference type="GO" id="GO:0005737">
    <property type="term" value="C:cytoplasm"/>
    <property type="evidence" value="ECO:0007669"/>
    <property type="project" value="TreeGrafter"/>
</dbReference>
<feature type="domain" description="APS kinase" evidence="2">
    <location>
        <begin position="9"/>
        <end position="90"/>
    </location>
</feature>
<dbReference type="InterPro" id="IPR059117">
    <property type="entry name" value="APS_kinase_dom"/>
</dbReference>
<dbReference type="Gene3D" id="3.40.50.620">
    <property type="entry name" value="HUPs"/>
    <property type="match status" value="1"/>
</dbReference>
<gene>
    <name evidence="3" type="ORF">FNJ47_39005</name>
</gene>
<proteinExistence type="predicted"/>
<organism evidence="3 4">
    <name type="scientific">Bradyrhizobium uaiense</name>
    <dbReference type="NCBI Taxonomy" id="2594946"/>
    <lineage>
        <taxon>Bacteria</taxon>
        <taxon>Pseudomonadati</taxon>
        <taxon>Pseudomonadota</taxon>
        <taxon>Alphaproteobacteria</taxon>
        <taxon>Hyphomicrobiales</taxon>
        <taxon>Nitrobacteraceae</taxon>
        <taxon>Bradyrhizobium</taxon>
    </lineage>
</organism>
<evidence type="ECO:0000256" key="1">
    <source>
        <dbReference type="ARBA" id="ARBA00022679"/>
    </source>
</evidence>
<dbReference type="InterPro" id="IPR027417">
    <property type="entry name" value="P-loop_NTPase"/>
</dbReference>
<keyword evidence="1 3" id="KW-0808">Transferase</keyword>
<dbReference type="GO" id="GO:0004020">
    <property type="term" value="F:adenylylsulfate kinase activity"/>
    <property type="evidence" value="ECO:0007669"/>
    <property type="project" value="UniProtKB-EC"/>
</dbReference>
<name>A0A6P1BVG4_9BRAD</name>
<dbReference type="Proteomes" id="UP000468531">
    <property type="component" value="Unassembled WGS sequence"/>
</dbReference>
<keyword evidence="4" id="KW-1185">Reference proteome</keyword>
<protein>
    <submittedName>
        <fullName evidence="3">Adenylyl-sulfate kinase</fullName>
        <ecNumber evidence="3">2.7.1.25</ecNumber>
    </submittedName>
</protein>
<dbReference type="SUPFAM" id="SSF52540">
    <property type="entry name" value="P-loop containing nucleoside triphosphate hydrolases"/>
    <property type="match status" value="1"/>
</dbReference>
<dbReference type="Pfam" id="PF01583">
    <property type="entry name" value="APS_kinase"/>
    <property type="match status" value="1"/>
</dbReference>
<dbReference type="Gene3D" id="3.40.50.300">
    <property type="entry name" value="P-loop containing nucleotide triphosphate hydrolases"/>
    <property type="match status" value="1"/>
</dbReference>